<keyword evidence="10" id="KW-1185">Reference proteome</keyword>
<dbReference type="Proteomes" id="UP000027997">
    <property type="component" value="Unassembled WGS sequence"/>
</dbReference>
<evidence type="ECO:0000256" key="2">
    <source>
        <dbReference type="ARBA" id="ARBA00011881"/>
    </source>
</evidence>
<dbReference type="eggNOG" id="COG0057">
    <property type="taxonomic scope" value="Bacteria"/>
</dbReference>
<organism evidence="9 10">
    <name type="scientific">Endozoicomonas elysicola</name>
    <dbReference type="NCBI Taxonomy" id="305900"/>
    <lineage>
        <taxon>Bacteria</taxon>
        <taxon>Pseudomonadati</taxon>
        <taxon>Pseudomonadota</taxon>
        <taxon>Gammaproteobacteria</taxon>
        <taxon>Oceanospirillales</taxon>
        <taxon>Endozoicomonadaceae</taxon>
        <taxon>Endozoicomonas</taxon>
    </lineage>
</organism>
<proteinExistence type="inferred from homology"/>
<evidence type="ECO:0000256" key="5">
    <source>
        <dbReference type="PIRSR" id="PIRSR000149-3"/>
    </source>
</evidence>
<dbReference type="AlphaFoldDB" id="A0A081K6T5"/>
<evidence type="ECO:0000256" key="6">
    <source>
        <dbReference type="PIRSR" id="PIRSR000149-4"/>
    </source>
</evidence>
<dbReference type="InterPro" id="IPR036291">
    <property type="entry name" value="NAD(P)-bd_dom_sf"/>
</dbReference>
<dbReference type="InterPro" id="IPR020831">
    <property type="entry name" value="GlycerAld/Erythrose_P_DH"/>
</dbReference>
<dbReference type="PIRSF" id="PIRSF000149">
    <property type="entry name" value="GAP_DH"/>
    <property type="match status" value="1"/>
</dbReference>
<sequence>MTYRVAINGYGRIGQCVLRALYENGYRHNPLHGMEVVAINELANIETLAYLTRYDTTHGRFPGKVSANDTHIFIGDDRIRVFNEPSPQQLDWQALDIDLLLECSGSFNDRETAELHIERGASRLLFSQPAKPDVDATIVYGINEEQLNPRHRIVSSASCTTNCIVPVLKTLNDSLGIEYGSMTTIHSAMNDQPVIDAYHQNDLRLTRSALHSIIPVDTGLARGINRLLPELKGRFKTSAIRVPTINVSCIDLTVQVSRDTSKVEVNRILEKATFGRLEGILSITNEPHASVDFNHDTRSCIVDGTQTQVSGHRLVRLLCWFDNEWGFANRMLDIASYWLALPKGSKG</sequence>
<name>A0A081K6T5_9GAMM</name>
<dbReference type="GO" id="GO:0051287">
    <property type="term" value="F:NAD binding"/>
    <property type="evidence" value="ECO:0007669"/>
    <property type="project" value="InterPro"/>
</dbReference>
<evidence type="ECO:0000256" key="1">
    <source>
        <dbReference type="ARBA" id="ARBA00007406"/>
    </source>
</evidence>
<dbReference type="InterPro" id="IPR020829">
    <property type="entry name" value="GlycerAld_3-P_DH_cat"/>
</dbReference>
<dbReference type="CDD" id="cd17892">
    <property type="entry name" value="GAPDH_N_E4PDH"/>
    <property type="match status" value="1"/>
</dbReference>
<dbReference type="PANTHER" id="PTHR43148">
    <property type="entry name" value="GLYCERALDEHYDE-3-PHOSPHATE DEHYDROGENASE 2"/>
    <property type="match status" value="1"/>
</dbReference>
<keyword evidence="3 9" id="KW-0560">Oxidoreductase</keyword>
<comment type="subunit">
    <text evidence="2">Homotetramer.</text>
</comment>
<dbReference type="EC" id="1.2.1.12" evidence="9"/>
<dbReference type="SUPFAM" id="SSF51735">
    <property type="entry name" value="NAD(P)-binding Rossmann-fold domains"/>
    <property type="match status" value="1"/>
</dbReference>
<feature type="active site" description="Nucleophile" evidence="4">
    <location>
        <position position="159"/>
    </location>
</feature>
<evidence type="ECO:0000259" key="8">
    <source>
        <dbReference type="SMART" id="SM00846"/>
    </source>
</evidence>
<dbReference type="EMBL" id="JOJP01000001">
    <property type="protein sequence ID" value="KEI69861.1"/>
    <property type="molecule type" value="Genomic_DNA"/>
</dbReference>
<gene>
    <name evidence="9" type="primary">gapA</name>
    <name evidence="9" type="ORF">GV64_03085</name>
</gene>
<dbReference type="PRINTS" id="PR00078">
    <property type="entry name" value="G3PDHDRGNASE"/>
</dbReference>
<evidence type="ECO:0000313" key="9">
    <source>
        <dbReference type="EMBL" id="KEI69861.1"/>
    </source>
</evidence>
<dbReference type="Pfam" id="PF00044">
    <property type="entry name" value="Gp_dh_N"/>
    <property type="match status" value="1"/>
</dbReference>
<dbReference type="FunFam" id="3.40.50.720:FF:000001">
    <property type="entry name" value="Glyceraldehyde-3-phosphate dehydrogenase"/>
    <property type="match status" value="1"/>
</dbReference>
<dbReference type="Gene3D" id="3.30.360.10">
    <property type="entry name" value="Dihydrodipicolinate Reductase, domain 2"/>
    <property type="match status" value="1"/>
</dbReference>
<keyword evidence="5" id="KW-0520">NAD</keyword>
<feature type="binding site" evidence="5">
    <location>
        <position position="127"/>
    </location>
    <ligand>
        <name>NAD(+)</name>
        <dbReference type="ChEBI" id="CHEBI:57540"/>
    </ligand>
</feature>
<evidence type="ECO:0000256" key="4">
    <source>
        <dbReference type="PIRSR" id="PIRSR000149-1"/>
    </source>
</evidence>
<feature type="binding site" evidence="5">
    <location>
        <begin position="12"/>
        <end position="13"/>
    </location>
    <ligand>
        <name>NAD(+)</name>
        <dbReference type="ChEBI" id="CHEBI:57540"/>
    </ligand>
</feature>
<comment type="similarity">
    <text evidence="1 7">Belongs to the glyceraldehyde-3-phosphate dehydrogenase family.</text>
</comment>
<feature type="site" description="Activates thiol group during catalysis" evidence="6">
    <location>
        <position position="186"/>
    </location>
</feature>
<dbReference type="InterPro" id="IPR020828">
    <property type="entry name" value="GlycerAld_3-P_DH_NAD(P)-bd"/>
</dbReference>
<reference evidence="9 10" key="1">
    <citation type="submission" date="2014-06" db="EMBL/GenBank/DDBJ databases">
        <title>Whole Genome Sequences of Three Symbiotic Endozoicomonas Bacteria.</title>
        <authorList>
            <person name="Neave M.J."/>
            <person name="Apprill A."/>
            <person name="Voolstra C.R."/>
        </authorList>
    </citation>
    <scope>NUCLEOTIDE SEQUENCE [LARGE SCALE GENOMIC DNA]</scope>
    <source>
        <strain evidence="9 10">DSM 22380</strain>
    </source>
</reference>
<dbReference type="STRING" id="305900.GV64_03085"/>
<accession>A0A081K6T5</accession>
<dbReference type="Gene3D" id="3.40.50.720">
    <property type="entry name" value="NAD(P)-binding Rossmann-like Domain"/>
    <property type="match status" value="1"/>
</dbReference>
<dbReference type="GO" id="GO:0004365">
    <property type="term" value="F:glyceraldehyde-3-phosphate dehydrogenase (NAD+) (phosphorylating) activity"/>
    <property type="evidence" value="ECO:0007669"/>
    <property type="project" value="UniProtKB-EC"/>
</dbReference>
<evidence type="ECO:0000256" key="7">
    <source>
        <dbReference type="RuleBase" id="RU000397"/>
    </source>
</evidence>
<dbReference type="RefSeq" id="WP_020584656.1">
    <property type="nucleotide sequence ID" value="NZ_JOJP01000001.1"/>
</dbReference>
<dbReference type="SMART" id="SM00846">
    <property type="entry name" value="Gp_dh_N"/>
    <property type="match status" value="1"/>
</dbReference>
<evidence type="ECO:0000313" key="10">
    <source>
        <dbReference type="Proteomes" id="UP000027997"/>
    </source>
</evidence>
<dbReference type="Pfam" id="PF02800">
    <property type="entry name" value="Gp_dh_C"/>
    <property type="match status" value="1"/>
</dbReference>
<dbReference type="InterPro" id="IPR020830">
    <property type="entry name" value="GlycerAld_3-P_DH_AS"/>
</dbReference>
<feature type="binding site" evidence="5">
    <location>
        <position position="323"/>
    </location>
    <ligand>
        <name>NAD(+)</name>
        <dbReference type="ChEBI" id="CHEBI:57540"/>
    </ligand>
</feature>
<keyword evidence="5" id="KW-0547">Nucleotide-binding</keyword>
<comment type="caution">
    <text evidence="9">The sequence shown here is derived from an EMBL/GenBank/DDBJ whole genome shotgun (WGS) entry which is preliminary data.</text>
</comment>
<feature type="domain" description="Glyceraldehyde 3-phosphate dehydrogenase NAD(P) binding" evidence="8">
    <location>
        <begin position="3"/>
        <end position="159"/>
    </location>
</feature>
<protein>
    <submittedName>
        <fullName evidence="9">Glyceraldehyde-3-phosphate dehydrogenase</fullName>
        <ecNumber evidence="9">1.2.1.12</ecNumber>
    </submittedName>
</protein>
<dbReference type="FunFam" id="3.30.360.10:FF:000002">
    <property type="entry name" value="Glyceraldehyde-3-phosphate dehydrogenase"/>
    <property type="match status" value="1"/>
</dbReference>
<evidence type="ECO:0000256" key="3">
    <source>
        <dbReference type="ARBA" id="ARBA00023002"/>
    </source>
</evidence>
<dbReference type="PROSITE" id="PS00071">
    <property type="entry name" value="GAPDH"/>
    <property type="match status" value="1"/>
</dbReference>
<dbReference type="SUPFAM" id="SSF55347">
    <property type="entry name" value="Glyceraldehyde-3-phosphate dehydrogenase-like, C-terminal domain"/>
    <property type="match status" value="1"/>
</dbReference>